<organism evidence="2">
    <name type="scientific">hydrothermal vent metagenome</name>
    <dbReference type="NCBI Taxonomy" id="652676"/>
    <lineage>
        <taxon>unclassified sequences</taxon>
        <taxon>metagenomes</taxon>
        <taxon>ecological metagenomes</taxon>
    </lineage>
</organism>
<accession>A0A3B1C4N2</accession>
<dbReference type="InterPro" id="IPR039523">
    <property type="entry name" value="RimK-rel_E_lig_ATP-grasp"/>
</dbReference>
<name>A0A3B1C4N2_9ZZZZ</name>
<feature type="domain" description="Alpha-L-glutamate ligase-related protein ATP-grasp" evidence="1">
    <location>
        <begin position="108"/>
        <end position="360"/>
    </location>
</feature>
<dbReference type="EMBL" id="UOGD01000299">
    <property type="protein sequence ID" value="VAX25476.1"/>
    <property type="molecule type" value="Genomic_DNA"/>
</dbReference>
<sequence length="375" mass="44086">MNKYLKIMIYIKAKLVRMATKYGSLNGALKLPFHTKRKIIGIEYKHKKQISKFVKENKEYLKKAEKFLRTNFNDYRDVIWHRCYAAQNGLNEVNYIPEDIFYEIIEKSLNECERANTYTDKNLIQKFFPMANTPTTILRIIRGRFYSGDYKMIDLDKIELLFELQKKYVFKPTVDTYGGKGVLIGQRSKIIDLIYEIMDKNNERRHQNYIIQEYIEQHDSLKNLHPQSINTLRIMTLRLNKKIYPISSVLRMGINKNIVDNITSGGIFCGINKYGKLKDVAYDKNFNKYEIHPTTKIKFNGYQVPSYNNALELCKRLHNELHYFDLVSWDIAISTQSEPNLIELNLYGQGMNIHQLTNGPLFGDLTEEVLKTLSL</sequence>
<evidence type="ECO:0000259" key="1">
    <source>
        <dbReference type="Pfam" id="PF14397"/>
    </source>
</evidence>
<evidence type="ECO:0000313" key="2">
    <source>
        <dbReference type="EMBL" id="VAX25476.1"/>
    </source>
</evidence>
<gene>
    <name evidence="2" type="ORF">MNBD_IGNAVI01-457</name>
</gene>
<reference evidence="2" key="1">
    <citation type="submission" date="2018-06" db="EMBL/GenBank/DDBJ databases">
        <authorList>
            <person name="Zhirakovskaya E."/>
        </authorList>
    </citation>
    <scope>NUCLEOTIDE SEQUENCE</scope>
</reference>
<dbReference type="Pfam" id="PF14397">
    <property type="entry name" value="ATPgrasp_ST"/>
    <property type="match status" value="1"/>
</dbReference>
<protein>
    <recommendedName>
        <fullName evidence="1">Alpha-L-glutamate ligase-related protein ATP-grasp domain-containing protein</fullName>
    </recommendedName>
</protein>
<dbReference type="SUPFAM" id="SSF56059">
    <property type="entry name" value="Glutathione synthetase ATP-binding domain-like"/>
    <property type="match status" value="1"/>
</dbReference>
<dbReference type="AlphaFoldDB" id="A0A3B1C4N2"/>
<proteinExistence type="predicted"/>